<dbReference type="Pfam" id="PF04296">
    <property type="entry name" value="YlxR"/>
    <property type="match status" value="1"/>
</dbReference>
<dbReference type="eggNOG" id="COG2740">
    <property type="taxonomic scope" value="Bacteria"/>
</dbReference>
<gene>
    <name evidence="4" type="ORF">C882_3170</name>
</gene>
<dbReference type="SUPFAM" id="SSF55315">
    <property type="entry name" value="L30e-like"/>
    <property type="match status" value="1"/>
</dbReference>
<evidence type="ECO:0000313" key="4">
    <source>
        <dbReference type="EMBL" id="EKV32106.1"/>
    </source>
</evidence>
<evidence type="ECO:0000256" key="1">
    <source>
        <dbReference type="SAM" id="MobiDB-lite"/>
    </source>
</evidence>
<proteinExistence type="predicted"/>
<organism evidence="4 5">
    <name type="scientific">Caenispirillum salinarum AK4</name>
    <dbReference type="NCBI Taxonomy" id="1238182"/>
    <lineage>
        <taxon>Bacteria</taxon>
        <taxon>Pseudomonadati</taxon>
        <taxon>Pseudomonadota</taxon>
        <taxon>Alphaproteobacteria</taxon>
        <taxon>Rhodospirillales</taxon>
        <taxon>Novispirillaceae</taxon>
        <taxon>Caenispirillum</taxon>
    </lineage>
</organism>
<feature type="domain" description="Ribosomal protein eL8/eL30/eS12/Gadd45" evidence="2">
    <location>
        <begin position="115"/>
        <end position="197"/>
    </location>
</feature>
<evidence type="ECO:0000313" key="5">
    <source>
        <dbReference type="Proteomes" id="UP000009881"/>
    </source>
</evidence>
<dbReference type="CDD" id="cd00279">
    <property type="entry name" value="YlxR"/>
    <property type="match status" value="1"/>
</dbReference>
<evidence type="ECO:0000259" key="3">
    <source>
        <dbReference type="Pfam" id="PF04296"/>
    </source>
</evidence>
<keyword evidence="5" id="KW-1185">Reference proteome</keyword>
<dbReference type="OrthoDB" id="9799836at2"/>
<dbReference type="PATRIC" id="fig|1238182.3.peg.918"/>
<evidence type="ECO:0000259" key="2">
    <source>
        <dbReference type="Pfam" id="PF01248"/>
    </source>
</evidence>
<dbReference type="Gene3D" id="3.30.1330.30">
    <property type="match status" value="1"/>
</dbReference>
<dbReference type="InterPro" id="IPR007393">
    <property type="entry name" value="YlxR_dom"/>
</dbReference>
<feature type="domain" description="YlxR" evidence="3">
    <location>
        <begin position="31"/>
        <end position="106"/>
    </location>
</feature>
<dbReference type="InterPro" id="IPR029064">
    <property type="entry name" value="Ribosomal_eL30-like_sf"/>
</dbReference>
<name>K9HV33_9PROT</name>
<dbReference type="PANTHER" id="PTHR34215:SF1">
    <property type="entry name" value="YLXR DOMAIN-CONTAINING PROTEIN"/>
    <property type="match status" value="1"/>
</dbReference>
<dbReference type="STRING" id="1238182.C882_3170"/>
<dbReference type="PANTHER" id="PTHR34215">
    <property type="entry name" value="BLL0784 PROTEIN"/>
    <property type="match status" value="1"/>
</dbReference>
<comment type="caution">
    <text evidence="4">The sequence shown here is derived from an EMBL/GenBank/DDBJ whole genome shotgun (WGS) entry which is preliminary data.</text>
</comment>
<dbReference type="InterPro" id="IPR035931">
    <property type="entry name" value="YlxR-like_sf"/>
</dbReference>
<dbReference type="InterPro" id="IPR037465">
    <property type="entry name" value="YlxR"/>
</dbReference>
<dbReference type="EMBL" id="ANHY01000004">
    <property type="protein sequence ID" value="EKV32106.1"/>
    <property type="molecule type" value="Genomic_DNA"/>
</dbReference>
<feature type="compositionally biased region" description="Acidic residues" evidence="1">
    <location>
        <begin position="14"/>
        <end position="27"/>
    </location>
</feature>
<feature type="region of interest" description="Disordered" evidence="1">
    <location>
        <begin position="1"/>
        <end position="32"/>
    </location>
</feature>
<dbReference type="Proteomes" id="UP000009881">
    <property type="component" value="Unassembled WGS sequence"/>
</dbReference>
<dbReference type="InterPro" id="IPR004038">
    <property type="entry name" value="Ribosomal_eL8/eL30/eS12/Gad45"/>
</dbReference>
<dbReference type="Gene3D" id="3.30.1230.10">
    <property type="entry name" value="YlxR-like"/>
    <property type="match status" value="1"/>
</dbReference>
<dbReference type="RefSeq" id="WP_009539367.1">
    <property type="nucleotide sequence ID" value="NZ_ANHY01000004.1"/>
</dbReference>
<dbReference type="SUPFAM" id="SSF64376">
    <property type="entry name" value="YlxR-like"/>
    <property type="match status" value="1"/>
</dbReference>
<sequence length="232" mass="25070">MTTTGETHIPDAPDPADEVGAEAEEPTGPERKCIVTGAEVPKETLLRFVVAPDGTVVPDLEKSLPGRGLWLSPRRDMIETAVARKSFARAARRKVTVPPDLPDRVEALMRRRCLDLIGLARRAGAVTAGFEKVRALLRDERQGAVVLLAACDAAEDGRNKVRALAPDVPLIDLFRGAELGAALGRDMSVHAVVTKGPKGQGATLARRLLDQAERLAEYRRPSPDLPKAKRRA</sequence>
<reference evidence="4 5" key="1">
    <citation type="journal article" date="2013" name="Genome Announc.">
        <title>Draft Genome Sequence of an Alphaproteobacterium, Caenispirillum salinarum AK4(T), Isolated from a Solar Saltern.</title>
        <authorList>
            <person name="Khatri I."/>
            <person name="Singh A."/>
            <person name="Korpole S."/>
            <person name="Pinnaka A.K."/>
            <person name="Subramanian S."/>
        </authorList>
    </citation>
    <scope>NUCLEOTIDE SEQUENCE [LARGE SCALE GENOMIC DNA]</scope>
    <source>
        <strain evidence="4 5">AK4</strain>
    </source>
</reference>
<accession>K9HV33</accession>
<dbReference type="Pfam" id="PF01248">
    <property type="entry name" value="Ribosomal_L7Ae"/>
    <property type="match status" value="1"/>
</dbReference>
<dbReference type="NCBIfam" id="NF006622">
    <property type="entry name" value="PRK09190.1"/>
    <property type="match status" value="1"/>
</dbReference>
<dbReference type="AlphaFoldDB" id="K9HV33"/>
<protein>
    <submittedName>
        <fullName evidence="4">Putative nucleic-acid-binding protein</fullName>
    </submittedName>
</protein>